<feature type="binding site" evidence="7">
    <location>
        <position position="11"/>
    </location>
    <ligand>
        <name>NADPH</name>
        <dbReference type="ChEBI" id="CHEBI:57783"/>
    </ligand>
</feature>
<feature type="binding site" evidence="7">
    <location>
        <position position="246"/>
    </location>
    <ligand>
        <name>sn-glycerol 3-phosphate</name>
        <dbReference type="ChEBI" id="CHEBI:57597"/>
    </ligand>
</feature>
<dbReference type="Proteomes" id="UP000665026">
    <property type="component" value="Chromosome"/>
</dbReference>
<reference evidence="15" key="1">
    <citation type="submission" date="2020-07" db="EMBL/GenBank/DDBJ databases">
        <title>Genome sequences of bacteria associated with the marine, planktonic diatom Thalassiosira profunda strain ECT2AJA-044.</title>
        <authorList>
            <person name="Gargas C.B."/>
            <person name="Roberts W.R."/>
            <person name="Alverson A.J."/>
        </authorList>
    </citation>
    <scope>NUCLEOTIDE SEQUENCE</scope>
    <source>
        <strain evidence="15">ECT2AJA-044</strain>
    </source>
</reference>
<dbReference type="InterPro" id="IPR011128">
    <property type="entry name" value="G3P_DH_NAD-dep_N"/>
</dbReference>
<comment type="similarity">
    <text evidence="1 7 11">Belongs to the NAD-dependent glycerol-3-phosphate dehydrogenase family.</text>
</comment>
<sequence>MSILVLGAGAFGTSLAQSFALGGTEVTLWGRDADSIAAQDRTRQSARLKDVRFSDLVTLTPDLPQDLPDVVLLAVPLQTLRSVLASFPQLNGKTLVACCKGIELSTGKGPVSIIQDIYPDATGAILTGPSFAQDIAIGLPTALTLACADDAKGQALQDRLKAPNLRIYRTTDVIGAELGGALKNVIAIACGAAIGAGLGESARAALMTRGFAEMKRMAHALGADRATLSGLSGFGDLSLTCSSTQSRNYQFGLALGRGEPFDPNITVEGAATARATLTRATGLGLDMPITQAIVGLLDQKLNLSEAMEQLLARPPKEE</sequence>
<dbReference type="RefSeq" id="WP_209357824.1">
    <property type="nucleotide sequence ID" value="NZ_CP060010.1"/>
</dbReference>
<evidence type="ECO:0000259" key="14">
    <source>
        <dbReference type="Pfam" id="PF07479"/>
    </source>
</evidence>
<evidence type="ECO:0000313" key="16">
    <source>
        <dbReference type="Proteomes" id="UP000665026"/>
    </source>
</evidence>
<dbReference type="PRINTS" id="PR00077">
    <property type="entry name" value="GPDHDRGNASE"/>
</dbReference>
<evidence type="ECO:0000256" key="10">
    <source>
        <dbReference type="PIRSR" id="PIRSR000114-3"/>
    </source>
</evidence>
<dbReference type="GO" id="GO:0046167">
    <property type="term" value="P:glycerol-3-phosphate biosynthetic process"/>
    <property type="evidence" value="ECO:0007669"/>
    <property type="project" value="UniProtKB-UniRule"/>
</dbReference>
<feature type="binding site" evidence="10">
    <location>
        <position position="247"/>
    </location>
    <ligand>
        <name>NAD(+)</name>
        <dbReference type="ChEBI" id="CHEBI:57540"/>
    </ligand>
</feature>
<evidence type="ECO:0000256" key="5">
    <source>
        <dbReference type="ARBA" id="ARBA00023209"/>
    </source>
</evidence>
<dbReference type="Gene3D" id="1.10.1040.10">
    <property type="entry name" value="N-(1-d-carboxylethyl)-l-norvaline Dehydrogenase, domain 2"/>
    <property type="match status" value="1"/>
</dbReference>
<feature type="binding site" evidence="7">
    <location>
        <position position="268"/>
    </location>
    <ligand>
        <name>NADPH</name>
        <dbReference type="ChEBI" id="CHEBI:57783"/>
    </ligand>
</feature>
<dbReference type="PIRSF" id="PIRSF000114">
    <property type="entry name" value="Glycerol-3-P_dh"/>
    <property type="match status" value="1"/>
</dbReference>
<dbReference type="GO" id="GO:0005829">
    <property type="term" value="C:cytosol"/>
    <property type="evidence" value="ECO:0007669"/>
    <property type="project" value="TreeGrafter"/>
</dbReference>
<feature type="binding site" evidence="7">
    <location>
        <position position="100"/>
    </location>
    <ligand>
        <name>sn-glycerol 3-phosphate</name>
        <dbReference type="ChEBI" id="CHEBI:57597"/>
    </ligand>
</feature>
<feature type="domain" description="Glycerol-3-phosphate dehydrogenase NAD-dependent N-terminal" evidence="13">
    <location>
        <begin position="3"/>
        <end position="150"/>
    </location>
</feature>
<dbReference type="InterPro" id="IPR036291">
    <property type="entry name" value="NAD(P)-bd_dom_sf"/>
</dbReference>
<feature type="binding site" evidence="7">
    <location>
        <position position="31"/>
    </location>
    <ligand>
        <name>NADPH</name>
        <dbReference type="ChEBI" id="CHEBI:57783"/>
    </ligand>
</feature>
<keyword evidence="7" id="KW-0547">Nucleotide-binding</keyword>
<gene>
    <name evidence="7" type="primary">gpsA</name>
    <name evidence="15" type="ORF">HZ995_06390</name>
</gene>
<comment type="subcellular location">
    <subcellularLocation>
        <location evidence="7">Cytoplasm</location>
    </subcellularLocation>
</comment>
<dbReference type="InterPro" id="IPR006109">
    <property type="entry name" value="G3P_DH_NAD-dep_C"/>
</dbReference>
<evidence type="ECO:0000256" key="9">
    <source>
        <dbReference type="PIRSR" id="PIRSR000114-2"/>
    </source>
</evidence>
<feature type="binding site" evidence="7">
    <location>
        <position position="128"/>
    </location>
    <ligand>
        <name>sn-glycerol 3-phosphate</name>
        <dbReference type="ChEBI" id="CHEBI:57597"/>
    </ligand>
</feature>
<feature type="binding site" evidence="9">
    <location>
        <begin position="247"/>
        <end position="248"/>
    </location>
    <ligand>
        <name>substrate</name>
    </ligand>
</feature>
<evidence type="ECO:0000256" key="2">
    <source>
        <dbReference type="ARBA" id="ARBA00022516"/>
    </source>
</evidence>
<feature type="binding site" evidence="7">
    <location>
        <position position="183"/>
    </location>
    <ligand>
        <name>sn-glycerol 3-phosphate</name>
        <dbReference type="ChEBI" id="CHEBI:57597"/>
    </ligand>
</feature>
<dbReference type="InterPro" id="IPR013328">
    <property type="entry name" value="6PGD_dom2"/>
</dbReference>
<organism evidence="15 16">
    <name type="scientific">Cognatishimia activa</name>
    <dbReference type="NCBI Taxonomy" id="1715691"/>
    <lineage>
        <taxon>Bacteria</taxon>
        <taxon>Pseudomonadati</taxon>
        <taxon>Pseudomonadota</taxon>
        <taxon>Alphaproteobacteria</taxon>
        <taxon>Rhodobacterales</taxon>
        <taxon>Paracoccaceae</taxon>
        <taxon>Cognatishimia</taxon>
    </lineage>
</organism>
<keyword evidence="7" id="KW-0521">NADP</keyword>
<evidence type="ECO:0000313" key="15">
    <source>
        <dbReference type="EMBL" id="QTN37129.1"/>
    </source>
</evidence>
<name>A0A975ES39_9RHOB</name>
<evidence type="ECO:0000256" key="11">
    <source>
        <dbReference type="RuleBase" id="RU000437"/>
    </source>
</evidence>
<feature type="binding site" evidence="10">
    <location>
        <position position="132"/>
    </location>
    <ligand>
        <name>NAD(+)</name>
        <dbReference type="ChEBI" id="CHEBI:57540"/>
    </ligand>
</feature>
<evidence type="ECO:0000256" key="12">
    <source>
        <dbReference type="RuleBase" id="RU000439"/>
    </source>
</evidence>
<dbReference type="GO" id="GO:0047952">
    <property type="term" value="F:glycerol-3-phosphate dehydrogenase [NAD(P)+] activity"/>
    <property type="evidence" value="ECO:0007669"/>
    <property type="project" value="UniProtKB-UniRule"/>
</dbReference>
<dbReference type="Pfam" id="PF01210">
    <property type="entry name" value="NAD_Gly3P_dh_N"/>
    <property type="match status" value="1"/>
</dbReference>
<dbReference type="GO" id="GO:0051287">
    <property type="term" value="F:NAD binding"/>
    <property type="evidence" value="ECO:0007669"/>
    <property type="project" value="InterPro"/>
</dbReference>
<feature type="active site" description="Proton acceptor" evidence="7 8">
    <location>
        <position position="183"/>
    </location>
</feature>
<comment type="catalytic activity">
    <reaction evidence="7 12">
        <text>sn-glycerol 3-phosphate + NADP(+) = dihydroxyacetone phosphate + NADPH + H(+)</text>
        <dbReference type="Rhea" id="RHEA:11096"/>
        <dbReference type="ChEBI" id="CHEBI:15378"/>
        <dbReference type="ChEBI" id="CHEBI:57597"/>
        <dbReference type="ChEBI" id="CHEBI:57642"/>
        <dbReference type="ChEBI" id="CHEBI:57783"/>
        <dbReference type="ChEBI" id="CHEBI:58349"/>
        <dbReference type="EC" id="1.1.1.94"/>
    </reaction>
</comment>
<dbReference type="GO" id="GO:0005975">
    <property type="term" value="P:carbohydrate metabolic process"/>
    <property type="evidence" value="ECO:0007669"/>
    <property type="project" value="InterPro"/>
</dbReference>
<keyword evidence="6 7" id="KW-1208">Phospholipid metabolism</keyword>
<feature type="domain" description="Glycerol-3-phosphate dehydrogenase NAD-dependent C-terminal" evidence="14">
    <location>
        <begin position="172"/>
        <end position="308"/>
    </location>
</feature>
<dbReference type="Pfam" id="PF07479">
    <property type="entry name" value="NAD_Gly3P_dh_C"/>
    <property type="match status" value="1"/>
</dbReference>
<comment type="catalytic activity">
    <reaction evidence="7">
        <text>sn-glycerol 3-phosphate + NAD(+) = dihydroxyacetone phosphate + NADH + H(+)</text>
        <dbReference type="Rhea" id="RHEA:11092"/>
        <dbReference type="ChEBI" id="CHEBI:15378"/>
        <dbReference type="ChEBI" id="CHEBI:57540"/>
        <dbReference type="ChEBI" id="CHEBI:57597"/>
        <dbReference type="ChEBI" id="CHEBI:57642"/>
        <dbReference type="ChEBI" id="CHEBI:57945"/>
        <dbReference type="EC" id="1.1.1.94"/>
    </reaction>
</comment>
<evidence type="ECO:0000256" key="1">
    <source>
        <dbReference type="ARBA" id="ARBA00011009"/>
    </source>
</evidence>
<keyword evidence="4 7" id="KW-0443">Lipid metabolism</keyword>
<keyword evidence="7" id="KW-0963">Cytoplasm</keyword>
<feature type="binding site" evidence="7">
    <location>
        <position position="247"/>
    </location>
    <ligand>
        <name>sn-glycerol 3-phosphate</name>
        <dbReference type="ChEBI" id="CHEBI:57597"/>
    </ligand>
</feature>
<keyword evidence="5 7" id="KW-0594">Phospholipid biosynthesis</keyword>
<comment type="pathway">
    <text evidence="7">Membrane lipid metabolism; glycerophospholipid metabolism.</text>
</comment>
<evidence type="ECO:0000256" key="7">
    <source>
        <dbReference type="HAMAP-Rule" id="MF_00394"/>
    </source>
</evidence>
<dbReference type="GO" id="GO:0046168">
    <property type="term" value="P:glycerol-3-phosphate catabolic process"/>
    <property type="evidence" value="ECO:0007669"/>
    <property type="project" value="InterPro"/>
</dbReference>
<feature type="binding site" evidence="7">
    <location>
        <position position="100"/>
    </location>
    <ligand>
        <name>NADPH</name>
        <dbReference type="ChEBI" id="CHEBI:57783"/>
    </ligand>
</feature>
<feature type="binding site" evidence="10">
    <location>
        <begin position="7"/>
        <end position="12"/>
    </location>
    <ligand>
        <name>NAD(+)</name>
        <dbReference type="ChEBI" id="CHEBI:57540"/>
    </ligand>
</feature>
<dbReference type="EC" id="1.1.1.94" evidence="7"/>
<proteinExistence type="inferred from homology"/>
<dbReference type="KEGG" id="cact:HZ995_06390"/>
<accession>A0A975ES39</accession>
<feature type="binding site" evidence="7">
    <location>
        <position position="236"/>
    </location>
    <ligand>
        <name>sn-glycerol 3-phosphate</name>
        <dbReference type="ChEBI" id="CHEBI:57597"/>
    </ligand>
</feature>
<feature type="binding site" evidence="7">
    <location>
        <position position="247"/>
    </location>
    <ligand>
        <name>NADPH</name>
        <dbReference type="ChEBI" id="CHEBI:57783"/>
    </ligand>
</feature>
<dbReference type="AlphaFoldDB" id="A0A975ES39"/>
<dbReference type="Gene3D" id="3.40.50.720">
    <property type="entry name" value="NAD(P)-binding Rossmann-like Domain"/>
    <property type="match status" value="1"/>
</dbReference>
<dbReference type="HAMAP" id="MF_00394">
    <property type="entry name" value="NAD_Glyc3P_dehydrog"/>
    <property type="match status" value="1"/>
</dbReference>
<dbReference type="GO" id="GO:0006650">
    <property type="term" value="P:glycerophospholipid metabolic process"/>
    <property type="evidence" value="ECO:0007669"/>
    <property type="project" value="UniProtKB-UniRule"/>
</dbReference>
<dbReference type="PANTHER" id="PTHR11728:SF1">
    <property type="entry name" value="GLYCEROL-3-PHOSPHATE DEHYDROGENASE [NAD(+)] 2, CHLOROPLASTIC"/>
    <property type="match status" value="1"/>
</dbReference>
<evidence type="ECO:0000256" key="3">
    <source>
        <dbReference type="ARBA" id="ARBA00023002"/>
    </source>
</evidence>
<keyword evidence="2 7" id="KW-0444">Lipid biosynthesis</keyword>
<comment type="caution">
    <text evidence="7">Lacks conserved residue(s) required for the propagation of feature annotation.</text>
</comment>
<feature type="binding site" evidence="9">
    <location>
        <position position="100"/>
    </location>
    <ligand>
        <name>substrate</name>
    </ligand>
</feature>
<dbReference type="InterPro" id="IPR006168">
    <property type="entry name" value="G3P_DH_NAD-dep"/>
</dbReference>
<evidence type="ECO:0000256" key="6">
    <source>
        <dbReference type="ARBA" id="ARBA00023264"/>
    </source>
</evidence>
<comment type="function">
    <text evidence="7">Catalyzes the reduction of the glycolytic intermediate dihydroxyacetone phosphate (DHAP) to sn-glycerol 3-phosphate (G3P), the key precursor for phospholipid synthesis.</text>
</comment>
<dbReference type="EMBL" id="CP060010">
    <property type="protein sequence ID" value="QTN37129.1"/>
    <property type="molecule type" value="Genomic_DNA"/>
</dbReference>
<keyword evidence="3 7" id="KW-0560">Oxidoreductase</keyword>
<dbReference type="GO" id="GO:0008654">
    <property type="term" value="P:phospholipid biosynthetic process"/>
    <property type="evidence" value="ECO:0007669"/>
    <property type="project" value="UniProtKB-KW"/>
</dbReference>
<keyword evidence="7 10" id="KW-0520">NAD</keyword>
<evidence type="ECO:0000256" key="8">
    <source>
        <dbReference type="PIRSR" id="PIRSR000114-1"/>
    </source>
</evidence>
<feature type="binding site" evidence="7">
    <location>
        <position position="132"/>
    </location>
    <ligand>
        <name>NADPH</name>
        <dbReference type="ChEBI" id="CHEBI:57783"/>
    </ligand>
</feature>
<dbReference type="InterPro" id="IPR008927">
    <property type="entry name" value="6-PGluconate_DH-like_C_sf"/>
</dbReference>
<dbReference type="NCBIfam" id="NF000942">
    <property type="entry name" value="PRK00094.1-4"/>
    <property type="match status" value="1"/>
</dbReference>
<evidence type="ECO:0000256" key="4">
    <source>
        <dbReference type="ARBA" id="ARBA00023098"/>
    </source>
</evidence>
<evidence type="ECO:0000259" key="13">
    <source>
        <dbReference type="Pfam" id="PF01210"/>
    </source>
</evidence>
<dbReference type="SUPFAM" id="SSF48179">
    <property type="entry name" value="6-phosphogluconate dehydrogenase C-terminal domain-like"/>
    <property type="match status" value="1"/>
</dbReference>
<dbReference type="NCBIfam" id="NF000940">
    <property type="entry name" value="PRK00094.1-2"/>
    <property type="match status" value="1"/>
</dbReference>
<protein>
    <recommendedName>
        <fullName evidence="7">Glycerol-3-phosphate dehydrogenase [NAD(P)+]</fullName>
        <ecNumber evidence="7">1.1.1.94</ecNumber>
    </recommendedName>
    <alternativeName>
        <fullName evidence="7">NAD(P)(+)-dependent glycerol-3-phosphate dehydrogenase</fullName>
    </alternativeName>
    <alternativeName>
        <fullName evidence="7">NAD(P)H-dependent dihydroxyacetone-phosphate reductase</fullName>
    </alternativeName>
</protein>
<feature type="binding site" evidence="7">
    <location>
        <position position="248"/>
    </location>
    <ligand>
        <name>sn-glycerol 3-phosphate</name>
        <dbReference type="ChEBI" id="CHEBI:57597"/>
    </ligand>
</feature>
<dbReference type="PANTHER" id="PTHR11728">
    <property type="entry name" value="GLYCEROL-3-PHOSPHATE DEHYDROGENASE"/>
    <property type="match status" value="1"/>
</dbReference>
<feature type="binding site" evidence="7">
    <location>
        <position position="130"/>
    </location>
    <ligand>
        <name>sn-glycerol 3-phosphate</name>
        <dbReference type="ChEBI" id="CHEBI:57597"/>
    </ligand>
</feature>
<dbReference type="PROSITE" id="PS00957">
    <property type="entry name" value="NAD_G3PDH"/>
    <property type="match status" value="1"/>
</dbReference>
<dbReference type="SUPFAM" id="SSF51735">
    <property type="entry name" value="NAD(P)-binding Rossmann-fold domains"/>
    <property type="match status" value="1"/>
</dbReference>